<protein>
    <submittedName>
        <fullName evidence="1">Uncharacterized protein</fullName>
    </submittedName>
</protein>
<evidence type="ECO:0000313" key="2">
    <source>
        <dbReference type="Proteomes" id="UP001458880"/>
    </source>
</evidence>
<keyword evidence="2" id="KW-1185">Reference proteome</keyword>
<organism evidence="1 2">
    <name type="scientific">Popillia japonica</name>
    <name type="common">Japanese beetle</name>
    <dbReference type="NCBI Taxonomy" id="7064"/>
    <lineage>
        <taxon>Eukaryota</taxon>
        <taxon>Metazoa</taxon>
        <taxon>Ecdysozoa</taxon>
        <taxon>Arthropoda</taxon>
        <taxon>Hexapoda</taxon>
        <taxon>Insecta</taxon>
        <taxon>Pterygota</taxon>
        <taxon>Neoptera</taxon>
        <taxon>Endopterygota</taxon>
        <taxon>Coleoptera</taxon>
        <taxon>Polyphaga</taxon>
        <taxon>Scarabaeiformia</taxon>
        <taxon>Scarabaeidae</taxon>
        <taxon>Rutelinae</taxon>
        <taxon>Popillia</taxon>
    </lineage>
</organism>
<name>A0AAW1IW48_POPJA</name>
<dbReference type="Proteomes" id="UP001458880">
    <property type="component" value="Unassembled WGS sequence"/>
</dbReference>
<dbReference type="AlphaFoldDB" id="A0AAW1IW48"/>
<comment type="caution">
    <text evidence="1">The sequence shown here is derived from an EMBL/GenBank/DDBJ whole genome shotgun (WGS) entry which is preliminary data.</text>
</comment>
<sequence length="142" mass="16976">MLCECKCKEHIQRCEVEVIDNCNFQEHFCWLKLPFEYYHPPGVTNIFPICNSCDAADFELYHLVKSIDIHQLREGLRRPFEVPVCYICKTKVYHTINSTNCKKCTNDQSRCNKRATLQSKRCYRKRKREHQSKVQKTQQLDL</sequence>
<proteinExistence type="predicted"/>
<gene>
    <name evidence="1" type="ORF">QE152_g33636</name>
</gene>
<evidence type="ECO:0000313" key="1">
    <source>
        <dbReference type="EMBL" id="KAK9694274.1"/>
    </source>
</evidence>
<reference evidence="1 2" key="1">
    <citation type="journal article" date="2024" name="BMC Genomics">
        <title>De novo assembly and annotation of Popillia japonica's genome with initial clues to its potential as an invasive pest.</title>
        <authorList>
            <person name="Cucini C."/>
            <person name="Boschi S."/>
            <person name="Funari R."/>
            <person name="Cardaioli E."/>
            <person name="Iannotti N."/>
            <person name="Marturano G."/>
            <person name="Paoli F."/>
            <person name="Bruttini M."/>
            <person name="Carapelli A."/>
            <person name="Frati F."/>
            <person name="Nardi F."/>
        </authorList>
    </citation>
    <scope>NUCLEOTIDE SEQUENCE [LARGE SCALE GENOMIC DNA]</scope>
    <source>
        <strain evidence="1">DMR45628</strain>
    </source>
</reference>
<dbReference type="EMBL" id="JASPKY010000517">
    <property type="protein sequence ID" value="KAK9694274.1"/>
    <property type="molecule type" value="Genomic_DNA"/>
</dbReference>
<accession>A0AAW1IW48</accession>